<dbReference type="Proteomes" id="UP001163603">
    <property type="component" value="Chromosome 8"/>
</dbReference>
<evidence type="ECO:0000313" key="2">
    <source>
        <dbReference type="Proteomes" id="UP001163603"/>
    </source>
</evidence>
<accession>A0ACC0Y6D1</accession>
<keyword evidence="2" id="KW-1185">Reference proteome</keyword>
<proteinExistence type="predicted"/>
<dbReference type="EMBL" id="CM047743">
    <property type="protein sequence ID" value="KAJ0030169.1"/>
    <property type="molecule type" value="Genomic_DNA"/>
</dbReference>
<protein>
    <submittedName>
        <fullName evidence="1">Uncharacterized protein</fullName>
    </submittedName>
</protein>
<gene>
    <name evidence="1" type="ORF">Pint_12975</name>
</gene>
<comment type="caution">
    <text evidence="1">The sequence shown here is derived from an EMBL/GenBank/DDBJ whole genome shotgun (WGS) entry which is preliminary data.</text>
</comment>
<name>A0ACC0Y6D1_9ROSI</name>
<organism evidence="1 2">
    <name type="scientific">Pistacia integerrima</name>
    <dbReference type="NCBI Taxonomy" id="434235"/>
    <lineage>
        <taxon>Eukaryota</taxon>
        <taxon>Viridiplantae</taxon>
        <taxon>Streptophyta</taxon>
        <taxon>Embryophyta</taxon>
        <taxon>Tracheophyta</taxon>
        <taxon>Spermatophyta</taxon>
        <taxon>Magnoliopsida</taxon>
        <taxon>eudicotyledons</taxon>
        <taxon>Gunneridae</taxon>
        <taxon>Pentapetalae</taxon>
        <taxon>rosids</taxon>
        <taxon>malvids</taxon>
        <taxon>Sapindales</taxon>
        <taxon>Anacardiaceae</taxon>
        <taxon>Pistacia</taxon>
    </lineage>
</organism>
<evidence type="ECO:0000313" key="1">
    <source>
        <dbReference type="EMBL" id="KAJ0030169.1"/>
    </source>
</evidence>
<reference evidence="2" key="1">
    <citation type="journal article" date="2023" name="G3 (Bethesda)">
        <title>Genome assembly and association tests identify interacting loci associated with vigor, precocity, and sex in interspecific pistachio rootstocks.</title>
        <authorList>
            <person name="Palmer W."/>
            <person name="Jacygrad E."/>
            <person name="Sagayaradj S."/>
            <person name="Cavanaugh K."/>
            <person name="Han R."/>
            <person name="Bertier L."/>
            <person name="Beede B."/>
            <person name="Kafkas S."/>
            <person name="Golino D."/>
            <person name="Preece J."/>
            <person name="Michelmore R."/>
        </authorList>
    </citation>
    <scope>NUCLEOTIDE SEQUENCE [LARGE SCALE GENOMIC DNA]</scope>
</reference>
<sequence>MEAVIVKEEEKETVTYVAPSAAASSSSSSSSFSPQPMEGLHDAGPPPFLTKTFEMVEDPLTDSIVSWSRARNSFVVWDSHKFSTTLLPKYFKHNNFSSFIRQLNTYGFRKIDPDRWEFANEGFLGGQKHLLKTIKRRRHISQNIQQEGGGPCVELGQYGLDGELERLKRDRSLLMSEIVKLRQQQQQSRDQIMSMEDRLETTERKQQQMMTFLAKVLNNPAFVKQFAQRNAHRRELRGVEIGRKRRLTASSSMENIPEEAITMTPAGEESGQVLDYEIQGQDELATVETDIETFFSSALDNESSSDLNNAIPSSIPASSGNLGAVHETTWEDLFTDDLLAGNAEEVVVGDQSEADVQVEDLVADPIDWGEGLQDLVDQMGYLRYTWFLIQKEVVEVAKRPTYVPVFLQTYDHGT</sequence>